<comment type="caution">
    <text evidence="3">The sequence shown here is derived from an EMBL/GenBank/DDBJ whole genome shotgun (WGS) entry which is preliminary data.</text>
</comment>
<dbReference type="Proteomes" id="UP001634394">
    <property type="component" value="Unassembled WGS sequence"/>
</dbReference>
<evidence type="ECO:0000259" key="2">
    <source>
        <dbReference type="Pfam" id="PF09995"/>
    </source>
</evidence>
<gene>
    <name evidence="3" type="ORF">ACJMK2_020534</name>
</gene>
<reference evidence="3 4" key="1">
    <citation type="submission" date="2024-11" db="EMBL/GenBank/DDBJ databases">
        <title>Chromosome-level genome assembly of the freshwater bivalve Anodonta woodiana.</title>
        <authorList>
            <person name="Chen X."/>
        </authorList>
    </citation>
    <scope>NUCLEOTIDE SEQUENCE [LARGE SCALE GENOMIC DNA]</scope>
    <source>
        <strain evidence="3">MN2024</strain>
        <tissue evidence="3">Gills</tissue>
    </source>
</reference>
<dbReference type="PANTHER" id="PTHR37159">
    <property type="entry name" value="GH11867P"/>
    <property type="match status" value="1"/>
</dbReference>
<evidence type="ECO:0000313" key="4">
    <source>
        <dbReference type="Proteomes" id="UP001634394"/>
    </source>
</evidence>
<feature type="transmembrane region" description="Helical" evidence="1">
    <location>
        <begin position="50"/>
        <end position="71"/>
    </location>
</feature>
<dbReference type="PANTHER" id="PTHR37159:SF1">
    <property type="entry name" value="GH11867P"/>
    <property type="match status" value="1"/>
</dbReference>
<keyword evidence="1" id="KW-0472">Membrane</keyword>
<dbReference type="Pfam" id="PF09995">
    <property type="entry name" value="MPAB_Lcp_cat"/>
    <property type="match status" value="1"/>
</dbReference>
<keyword evidence="1" id="KW-1133">Transmembrane helix</keyword>
<evidence type="ECO:0000256" key="1">
    <source>
        <dbReference type="SAM" id="Phobius"/>
    </source>
</evidence>
<feature type="domain" description="ER-bound oxygenase mpaB/mpaB'/Rubber oxygenase catalytic" evidence="2">
    <location>
        <begin position="51"/>
        <end position="187"/>
    </location>
</feature>
<protein>
    <recommendedName>
        <fullName evidence="2">ER-bound oxygenase mpaB/mpaB'/Rubber oxygenase catalytic domain-containing protein</fullName>
    </recommendedName>
</protein>
<dbReference type="InterPro" id="IPR018713">
    <property type="entry name" value="MPAB/Lcp_cat_dom"/>
</dbReference>
<accession>A0ABD3U1Y7</accession>
<keyword evidence="1" id="KW-0812">Transmembrane</keyword>
<organism evidence="3 4">
    <name type="scientific">Sinanodonta woodiana</name>
    <name type="common">Chinese pond mussel</name>
    <name type="synonym">Anodonta woodiana</name>
    <dbReference type="NCBI Taxonomy" id="1069815"/>
    <lineage>
        <taxon>Eukaryota</taxon>
        <taxon>Metazoa</taxon>
        <taxon>Spiralia</taxon>
        <taxon>Lophotrochozoa</taxon>
        <taxon>Mollusca</taxon>
        <taxon>Bivalvia</taxon>
        <taxon>Autobranchia</taxon>
        <taxon>Heteroconchia</taxon>
        <taxon>Palaeoheterodonta</taxon>
        <taxon>Unionida</taxon>
        <taxon>Unionoidea</taxon>
        <taxon>Unionidae</taxon>
        <taxon>Unioninae</taxon>
        <taxon>Sinanodonta</taxon>
    </lineage>
</organism>
<proteinExistence type="predicted"/>
<keyword evidence="4" id="KW-1185">Reference proteome</keyword>
<name>A0ABD3U1Y7_SINWO</name>
<sequence>MELEKFKKGALDKGEIGDFDRLYEPPDDFDKNKFDRGREFFINNIWSCTLAMQFSLVLGLSVINLLDVLVFTQESDTPKKAFARYVQTYVHILRWHYGNIFKPGSVAQNSIKLVRQIHNHVQENIMSARHDNKIYLSQYDMAIVQSGFFGAIIMYPSKFGIRCTVADLDDYVYFWRWIGYCLGIRDEYNICHGGYKLAYKLCKDIEKELLVPALKGPPKDFPQMSSAFVRSGSLALSVEAVIALSMEAFQEGWEPKLSFGDHLRIYILKGLVCLVYYVPGIRYVFNSIVEMAFKTCVKNAKSN</sequence>
<feature type="transmembrane region" description="Helical" evidence="1">
    <location>
        <begin position="266"/>
        <end position="285"/>
    </location>
</feature>
<dbReference type="AlphaFoldDB" id="A0ABD3U1Y7"/>
<dbReference type="EMBL" id="JBJQND010000017">
    <property type="protein sequence ID" value="KAL3842533.1"/>
    <property type="molecule type" value="Genomic_DNA"/>
</dbReference>
<evidence type="ECO:0000313" key="3">
    <source>
        <dbReference type="EMBL" id="KAL3842533.1"/>
    </source>
</evidence>